<gene>
    <name evidence="2" type="ORF">Pmgp_02729</name>
</gene>
<evidence type="ECO:0000259" key="1">
    <source>
        <dbReference type="Pfam" id="PF21956"/>
    </source>
</evidence>
<evidence type="ECO:0000313" key="3">
    <source>
        <dbReference type="Proteomes" id="UP000297597"/>
    </source>
</evidence>
<proteinExistence type="predicted"/>
<dbReference type="Pfam" id="PF21956">
    <property type="entry name" value="DUF6922"/>
    <property type="match status" value="1"/>
</dbReference>
<keyword evidence="3" id="KW-1185">Reference proteome</keyword>
<dbReference type="AlphaFoldDB" id="A0A4Y7RM82"/>
<dbReference type="Proteomes" id="UP000297597">
    <property type="component" value="Unassembled WGS sequence"/>
</dbReference>
<name>A0A4Y7RM82_9FIRM</name>
<organism evidence="2 3">
    <name type="scientific">Pelotomaculum propionicicum</name>
    <dbReference type="NCBI Taxonomy" id="258475"/>
    <lineage>
        <taxon>Bacteria</taxon>
        <taxon>Bacillati</taxon>
        <taxon>Bacillota</taxon>
        <taxon>Clostridia</taxon>
        <taxon>Eubacteriales</taxon>
        <taxon>Desulfotomaculaceae</taxon>
        <taxon>Pelotomaculum</taxon>
    </lineage>
</organism>
<comment type="caution">
    <text evidence="2">The sequence shown here is derived from an EMBL/GenBank/DDBJ whole genome shotgun (WGS) entry which is preliminary data.</text>
</comment>
<sequence>MDKKRKIPVWLYPLFWDVNPQEVDLSRNSVLVVERLLNEGDQKALNWLFRTYTEDEIRQAVLHSRSLSLKTARCWQNYFNLKEEEMRCFGMHSTGPATIYSAEL</sequence>
<dbReference type="RefSeq" id="WP_134214537.1">
    <property type="nucleotide sequence ID" value="NZ_QFFZ01000035.1"/>
</dbReference>
<reference evidence="2 3" key="1">
    <citation type="journal article" date="2018" name="Environ. Microbiol.">
        <title>Novel energy conservation strategies and behaviour of Pelotomaculum schinkii driving syntrophic propionate catabolism.</title>
        <authorList>
            <person name="Hidalgo-Ahumada C.A.P."/>
            <person name="Nobu M.K."/>
            <person name="Narihiro T."/>
            <person name="Tamaki H."/>
            <person name="Liu W.T."/>
            <person name="Kamagata Y."/>
            <person name="Stams A.J.M."/>
            <person name="Imachi H."/>
            <person name="Sousa D.Z."/>
        </authorList>
    </citation>
    <scope>NUCLEOTIDE SEQUENCE [LARGE SCALE GENOMIC DNA]</scope>
    <source>
        <strain evidence="2 3">MGP</strain>
    </source>
</reference>
<accession>A0A4Y7RM82</accession>
<dbReference type="OrthoDB" id="9787886at2"/>
<dbReference type="InterPro" id="IPR053830">
    <property type="entry name" value="DUF6922"/>
</dbReference>
<protein>
    <recommendedName>
        <fullName evidence="1">DUF6922 domain-containing protein</fullName>
    </recommendedName>
</protein>
<feature type="domain" description="DUF6922" evidence="1">
    <location>
        <begin position="12"/>
        <end position="61"/>
    </location>
</feature>
<dbReference type="EMBL" id="QFFZ01000035">
    <property type="protein sequence ID" value="TEB09926.1"/>
    <property type="molecule type" value="Genomic_DNA"/>
</dbReference>
<evidence type="ECO:0000313" key="2">
    <source>
        <dbReference type="EMBL" id="TEB09926.1"/>
    </source>
</evidence>